<keyword evidence="3" id="KW-1185">Reference proteome</keyword>
<evidence type="ECO:0000313" key="2">
    <source>
        <dbReference type="EMBL" id="GGM09546.1"/>
    </source>
</evidence>
<dbReference type="EMBL" id="BMOM01000012">
    <property type="protein sequence ID" value="GGM09546.1"/>
    <property type="molecule type" value="Genomic_DNA"/>
</dbReference>
<feature type="region of interest" description="Disordered" evidence="1">
    <location>
        <begin position="1"/>
        <end position="59"/>
    </location>
</feature>
<dbReference type="RefSeq" id="WP_188903497.1">
    <property type="nucleotide sequence ID" value="NZ_BMOM01000012.1"/>
</dbReference>
<feature type="compositionally biased region" description="Basic and acidic residues" evidence="1">
    <location>
        <begin position="26"/>
        <end position="50"/>
    </location>
</feature>
<sequence>MSDDTQPGYDPANQSPAEGQSQPIPEQDRGKAPNMDPADKDGPAEGARDAVEDDDTPAG</sequence>
<dbReference type="Proteomes" id="UP000661918">
    <property type="component" value="Unassembled WGS sequence"/>
</dbReference>
<name>A0ABQ2GSN7_9DEIO</name>
<comment type="caution">
    <text evidence="2">The sequence shown here is derived from an EMBL/GenBank/DDBJ whole genome shotgun (WGS) entry which is preliminary data.</text>
</comment>
<evidence type="ECO:0000313" key="3">
    <source>
        <dbReference type="Proteomes" id="UP000661918"/>
    </source>
</evidence>
<proteinExistence type="predicted"/>
<feature type="compositionally biased region" description="Polar residues" evidence="1">
    <location>
        <begin position="12"/>
        <end position="24"/>
    </location>
</feature>
<organism evidence="2 3">
    <name type="scientific">Deinococcus aerophilus</name>
    <dbReference type="NCBI Taxonomy" id="522488"/>
    <lineage>
        <taxon>Bacteria</taxon>
        <taxon>Thermotogati</taxon>
        <taxon>Deinococcota</taxon>
        <taxon>Deinococci</taxon>
        <taxon>Deinococcales</taxon>
        <taxon>Deinococcaceae</taxon>
        <taxon>Deinococcus</taxon>
    </lineage>
</organism>
<reference evidence="3" key="1">
    <citation type="journal article" date="2019" name="Int. J. Syst. Evol. Microbiol.">
        <title>The Global Catalogue of Microorganisms (GCM) 10K type strain sequencing project: providing services to taxonomists for standard genome sequencing and annotation.</title>
        <authorList>
            <consortium name="The Broad Institute Genomics Platform"/>
            <consortium name="The Broad Institute Genome Sequencing Center for Infectious Disease"/>
            <person name="Wu L."/>
            <person name="Ma J."/>
        </authorList>
    </citation>
    <scope>NUCLEOTIDE SEQUENCE [LARGE SCALE GENOMIC DNA]</scope>
    <source>
        <strain evidence="3">JCM 15443</strain>
    </source>
</reference>
<accession>A0ABQ2GSN7</accession>
<gene>
    <name evidence="2" type="ORF">GCM10010841_17440</name>
</gene>
<evidence type="ECO:0000256" key="1">
    <source>
        <dbReference type="SAM" id="MobiDB-lite"/>
    </source>
</evidence>
<protein>
    <submittedName>
        <fullName evidence="2">Uncharacterized protein</fullName>
    </submittedName>
</protein>